<dbReference type="STRING" id="39950.BCB69_05175"/>
<dbReference type="SUPFAM" id="SSF54211">
    <property type="entry name" value="Ribosomal protein S5 domain 2-like"/>
    <property type="match status" value="1"/>
</dbReference>
<dbReference type="Gene3D" id="3.40.50.300">
    <property type="entry name" value="P-loop containing nucleotide triphosphate hydrolases"/>
    <property type="match status" value="2"/>
</dbReference>
<dbReference type="InterPro" id="IPR003593">
    <property type="entry name" value="AAA+_ATPase"/>
</dbReference>
<dbReference type="InterPro" id="IPR008269">
    <property type="entry name" value="Lon_proteolytic"/>
</dbReference>
<comment type="similarity">
    <text evidence="3">Belongs to the peptidase S16 family.</text>
</comment>
<dbReference type="Gene3D" id="3.30.230.10">
    <property type="match status" value="1"/>
</dbReference>
<evidence type="ECO:0000256" key="3">
    <source>
        <dbReference type="PROSITE-ProRule" id="PRU01122"/>
    </source>
</evidence>
<evidence type="ECO:0000259" key="5">
    <source>
        <dbReference type="PROSITE" id="PS50045"/>
    </source>
</evidence>
<dbReference type="InterPro" id="IPR014721">
    <property type="entry name" value="Ribsml_uS5_D2-typ_fold_subgr"/>
</dbReference>
<dbReference type="EC" id="3.4.21.53" evidence="3"/>
<evidence type="ECO:0000313" key="8">
    <source>
        <dbReference type="Proteomes" id="UP000094757"/>
    </source>
</evidence>
<dbReference type="PANTHER" id="PTHR10046">
    <property type="entry name" value="ATP DEPENDENT LON PROTEASE FAMILY MEMBER"/>
    <property type="match status" value="1"/>
</dbReference>
<proteinExistence type="inferred from homology"/>
<dbReference type="InterPro" id="IPR003959">
    <property type="entry name" value="ATPase_AAA_core"/>
</dbReference>
<dbReference type="SUPFAM" id="SSF52540">
    <property type="entry name" value="P-loop containing nucleoside triphosphate hydrolases"/>
    <property type="match status" value="1"/>
</dbReference>
<feature type="coiled-coil region" evidence="4">
    <location>
        <begin position="90"/>
        <end position="135"/>
    </location>
</feature>
<evidence type="ECO:0000256" key="2">
    <source>
        <dbReference type="ARBA" id="ARBA00022825"/>
    </source>
</evidence>
<comment type="catalytic activity">
    <reaction evidence="3">
        <text>Hydrolysis of proteins in presence of ATP.</text>
        <dbReference type="EC" id="3.4.21.53"/>
    </reaction>
</comment>
<dbReference type="EMBL" id="CP017037">
    <property type="protein sequence ID" value="AOH39670.1"/>
    <property type="molecule type" value="Genomic_DNA"/>
</dbReference>
<dbReference type="NCBIfam" id="TIGR02903">
    <property type="entry name" value="spore_lon_C"/>
    <property type="match status" value="1"/>
</dbReference>
<dbReference type="InterPro" id="IPR014252">
    <property type="entry name" value="Spore_LonC"/>
</dbReference>
<dbReference type="GO" id="GO:0005524">
    <property type="term" value="F:ATP binding"/>
    <property type="evidence" value="ECO:0007669"/>
    <property type="project" value="InterPro"/>
</dbReference>
<keyword evidence="4" id="KW-0175">Coiled coil</keyword>
<dbReference type="InterPro" id="IPR002078">
    <property type="entry name" value="Sigma_54_int"/>
</dbReference>
<dbReference type="AlphaFoldDB" id="A0A1B3WFE6"/>
<feature type="active site" evidence="3">
    <location>
        <position position="586"/>
    </location>
</feature>
<dbReference type="GO" id="GO:0016887">
    <property type="term" value="F:ATP hydrolysis activity"/>
    <property type="evidence" value="ECO:0007669"/>
    <property type="project" value="InterPro"/>
</dbReference>
<dbReference type="PROSITE" id="PS50045">
    <property type="entry name" value="SIGMA54_INTERACT_4"/>
    <property type="match status" value="1"/>
</dbReference>
<dbReference type="InterPro" id="IPR027417">
    <property type="entry name" value="P-loop_NTPase"/>
</dbReference>
<dbReference type="InterPro" id="IPR027065">
    <property type="entry name" value="Lon_Prtase"/>
</dbReference>
<accession>A0A1B3WFE6</accession>
<evidence type="ECO:0000313" key="7">
    <source>
        <dbReference type="EMBL" id="AOH39670.1"/>
    </source>
</evidence>
<dbReference type="GO" id="GO:0004176">
    <property type="term" value="F:ATP-dependent peptidase activity"/>
    <property type="evidence" value="ECO:0007669"/>
    <property type="project" value="UniProtKB-UniRule"/>
</dbReference>
<dbReference type="Pfam" id="PF00004">
    <property type="entry name" value="AAA"/>
    <property type="match status" value="1"/>
</dbReference>
<dbReference type="SMART" id="SM00382">
    <property type="entry name" value="AAA"/>
    <property type="match status" value="1"/>
</dbReference>
<keyword evidence="2 3" id="KW-0720">Serine protease</keyword>
<dbReference type="GO" id="GO:0030163">
    <property type="term" value="P:protein catabolic process"/>
    <property type="evidence" value="ECO:0007669"/>
    <property type="project" value="InterPro"/>
</dbReference>
<organism evidence="7 8">
    <name type="scientific">Dialister pneumosintes</name>
    <dbReference type="NCBI Taxonomy" id="39950"/>
    <lineage>
        <taxon>Bacteria</taxon>
        <taxon>Bacillati</taxon>
        <taxon>Bacillota</taxon>
        <taxon>Negativicutes</taxon>
        <taxon>Veillonellales</taxon>
        <taxon>Veillonellaceae</taxon>
        <taxon>Dialister</taxon>
    </lineage>
</organism>
<dbReference type="CDD" id="cd00009">
    <property type="entry name" value="AAA"/>
    <property type="match status" value="1"/>
</dbReference>
<dbReference type="GO" id="GO:0006508">
    <property type="term" value="P:proteolysis"/>
    <property type="evidence" value="ECO:0007669"/>
    <property type="project" value="UniProtKB-KW"/>
</dbReference>
<evidence type="ECO:0000256" key="1">
    <source>
        <dbReference type="ARBA" id="ARBA00022670"/>
    </source>
</evidence>
<feature type="domain" description="Sigma-54 factor interaction" evidence="5">
    <location>
        <begin position="188"/>
        <end position="353"/>
    </location>
</feature>
<gene>
    <name evidence="7" type="ORF">BCB69_05175</name>
</gene>
<dbReference type="PRINTS" id="PR00830">
    <property type="entry name" value="ENDOLAPTASE"/>
</dbReference>
<dbReference type="PROSITE" id="PS51786">
    <property type="entry name" value="LON_PROTEOLYTIC"/>
    <property type="match status" value="1"/>
</dbReference>
<name>A0A1B3WFE6_9FIRM</name>
<evidence type="ECO:0000259" key="6">
    <source>
        <dbReference type="PROSITE" id="PS51786"/>
    </source>
</evidence>
<protein>
    <recommendedName>
        <fullName evidence="3">endopeptidase La</fullName>
        <ecNumber evidence="3">3.4.21.53</ecNumber>
    </recommendedName>
</protein>
<dbReference type="GO" id="GO:0006355">
    <property type="term" value="P:regulation of DNA-templated transcription"/>
    <property type="evidence" value="ECO:0007669"/>
    <property type="project" value="InterPro"/>
</dbReference>
<sequence>MRSLLNRFMHRGDKKRREDDYLKQQVETIYRVYVSIVGPEKLILNASKYDALKYIHEEEIGKRLVGLQRLILGSKDFYKEPTSKEFPLIMDTLENKLSELLARKTVEEQLERKIAERLEEKHQEYVDEIKRELLTEEDSSCETPHSARKLKKLSALDKVSLSKTAFSLVRPSRLIDIIGQESAVKAVASRIASPFPQHIILYGPPGVGKTTTARLVLEEAKKIAYTAFGEEAPFIECDGTTLRWDNRDMTNPLIGSVHDPLYQGAQKDLAEEGIPEPKPGLVTQAHGGVLFIDEIGELDPILLNKLLKVLEDKRVFFESAYYDEDNVRIPAYIKKLFSEGAPADFILIGATTRLPEEINPAIRSRCASVFFNPLQPEGVKHIVRDAAERLHVDLEEGVEDVVSEYTMEGRKAVNLLVDAYSMAVYERGAIDDILVTNDIMKRIAQSGHMTAWKRRIASDTFKIGHVYGLGVSGYLGSTIEIETVVYPSEKGKGRIHFNDTAGTMAKDSVSNATAVVRALTGKRLSDYDLYINIVGGGNIDGPSAGSAITCAIVSAIEKKPIHQNIALTGEISLSGEIKPVGGVQEKVLGAYQAGMSKILIPKLNESDVGRTYMDMQIIPVSTIQEVLTHMLADK</sequence>
<dbReference type="Proteomes" id="UP000094757">
    <property type="component" value="Chromosome"/>
</dbReference>
<evidence type="ECO:0000256" key="4">
    <source>
        <dbReference type="SAM" id="Coils"/>
    </source>
</evidence>
<dbReference type="GO" id="GO:0004252">
    <property type="term" value="F:serine-type endopeptidase activity"/>
    <property type="evidence" value="ECO:0007669"/>
    <property type="project" value="UniProtKB-UniRule"/>
</dbReference>
<keyword evidence="1 3" id="KW-0645">Protease</keyword>
<dbReference type="Pfam" id="PF05362">
    <property type="entry name" value="Lon_C"/>
    <property type="match status" value="1"/>
</dbReference>
<feature type="domain" description="Lon proteolytic" evidence="6">
    <location>
        <begin position="460"/>
        <end position="633"/>
    </location>
</feature>
<keyword evidence="3" id="KW-0378">Hydrolase</keyword>
<dbReference type="KEGG" id="dpn:BCB69_05175"/>
<reference evidence="8" key="1">
    <citation type="submission" date="2016-08" db="EMBL/GenBank/DDBJ databases">
        <authorList>
            <person name="Holder M.E."/>
            <person name="Ajami N.J."/>
            <person name="Petrosino J.F."/>
        </authorList>
    </citation>
    <scope>NUCLEOTIDE SEQUENCE [LARGE SCALE GENOMIC DNA]</scope>
    <source>
        <strain evidence="8">F0677</strain>
    </source>
</reference>
<dbReference type="InterPro" id="IPR020568">
    <property type="entry name" value="Ribosomal_Su5_D2-typ_SF"/>
</dbReference>
<feature type="active site" evidence="3">
    <location>
        <position position="543"/>
    </location>
</feature>